<dbReference type="SMART" id="SM00448">
    <property type="entry name" value="REC"/>
    <property type="match status" value="1"/>
</dbReference>
<dbReference type="Proteomes" id="UP001064632">
    <property type="component" value="Chromosome"/>
</dbReference>
<dbReference type="RefSeq" id="WP_261693651.1">
    <property type="nucleotide sequence ID" value="NZ_CP104694.1"/>
</dbReference>
<proteinExistence type="predicted"/>
<evidence type="ECO:0000313" key="6">
    <source>
        <dbReference type="Proteomes" id="UP001064632"/>
    </source>
</evidence>
<dbReference type="Pfam" id="PF00563">
    <property type="entry name" value="EAL"/>
    <property type="match status" value="1"/>
</dbReference>
<dbReference type="InterPro" id="IPR050595">
    <property type="entry name" value="Bact_response_regulator"/>
</dbReference>
<evidence type="ECO:0000259" key="3">
    <source>
        <dbReference type="PROSITE" id="PS50110"/>
    </source>
</evidence>
<dbReference type="PANTHER" id="PTHR44591:SF3">
    <property type="entry name" value="RESPONSE REGULATORY DOMAIN-CONTAINING PROTEIN"/>
    <property type="match status" value="1"/>
</dbReference>
<dbReference type="EMBL" id="CP104694">
    <property type="protein sequence ID" value="UXI66670.1"/>
    <property type="molecule type" value="Genomic_DNA"/>
</dbReference>
<dbReference type="PROSITE" id="PS50110">
    <property type="entry name" value="RESPONSE_REGULATORY"/>
    <property type="match status" value="1"/>
</dbReference>
<name>A0ABY6BE94_9GAMM</name>
<dbReference type="SUPFAM" id="SSF141868">
    <property type="entry name" value="EAL domain-like"/>
    <property type="match status" value="1"/>
</dbReference>
<dbReference type="InterPro" id="IPR035919">
    <property type="entry name" value="EAL_sf"/>
</dbReference>
<sequence length="789" mass="86643">MSAPERALRQRLDTFVGEWRTHLGQSWDSGRAGLLHEELERISEEAENLGVADIADPALELTVFLCSFAATGATPSAAQRQAMATMIDQLAPPPAKEVARPVKRAPVADIRGTAFYLCPPGREIEGLPPYLGSQRYVVRPFSAPEAMVSAFAEATPDLLLVEDSYVPQLHNVLEALARTREAHREPPVCIVLAEAADAARMLFAQRAGADAVVSSRDPVAIFARMEEALEQRRNLGYRVLVVEDDPAQAKFCESILRHRGISTKVCPDVASVIPTLRTFNADLVLLDFYLPDGNGIEVAQSIRQEPGFAFLPIVFLSGEQDLDRRFDAISMGGDDFILKPVKPRHLLMSVDSRVRRARALATSTGSNRGERRGILSGREVFVQELQNLIDKAGESCSALVYIGVDDIEALRERISFVDVSTLSQQLAAALASDLPFARPLCAYGEFAFLAIAQKEDELAMRDALTAARERLVARTWLSSDDPLNLTFTLTAQRITTISRVEQMIRRLRQSTLTAQASGGNCVLLELRDTTVASEDPRVRLVRAILRTPADTATTVLEYQPLVPLTGNLTEQYIARMRLKPPRTSQAILIDADEYLPLARSQGLLTQADRRQVRLALRSIQAAAAGKPDLRVFLRLSSEALTDSSFAPWLATELRSQNLQPGVVALEFSVLDLLDSAPSDNAIETLQRVGSRLCLRMDDDSERAQRWLSHTSFGLLQFNRPAPVAKGSPWSGLANNFARSKSMGKIIIASGVDDVQDIGEVLKLGAHYASGAVLCDWLVDFHFDFAQAVL</sequence>
<dbReference type="PANTHER" id="PTHR44591">
    <property type="entry name" value="STRESS RESPONSE REGULATOR PROTEIN 1"/>
    <property type="match status" value="1"/>
</dbReference>
<dbReference type="CDD" id="cd00156">
    <property type="entry name" value="REC"/>
    <property type="match status" value="1"/>
</dbReference>
<dbReference type="SUPFAM" id="SSF52172">
    <property type="entry name" value="CheY-like"/>
    <property type="match status" value="1"/>
</dbReference>
<evidence type="ECO:0000313" key="5">
    <source>
        <dbReference type="EMBL" id="UXI66670.1"/>
    </source>
</evidence>
<reference evidence="5" key="1">
    <citation type="submission" date="2022-09" db="EMBL/GenBank/DDBJ databases">
        <title>Tahibacter sp. nov., isolated from a fresh water.</title>
        <authorList>
            <person name="Baek J.H."/>
            <person name="Lee J.K."/>
            <person name="Kim J.M."/>
            <person name="Jeon C.O."/>
        </authorList>
    </citation>
    <scope>NUCLEOTIDE SEQUENCE</scope>
    <source>
        <strain evidence="5">W38</strain>
    </source>
</reference>
<dbReference type="InterPro" id="IPR001633">
    <property type="entry name" value="EAL_dom"/>
</dbReference>
<keyword evidence="1 2" id="KW-0597">Phosphoprotein</keyword>
<evidence type="ECO:0000259" key="4">
    <source>
        <dbReference type="PROSITE" id="PS50883"/>
    </source>
</evidence>
<feature type="modified residue" description="4-aspartylphosphate" evidence="2">
    <location>
        <position position="287"/>
    </location>
</feature>
<feature type="domain" description="EAL" evidence="4">
    <location>
        <begin position="537"/>
        <end position="789"/>
    </location>
</feature>
<protein>
    <submittedName>
        <fullName evidence="5">Response regulator</fullName>
    </submittedName>
</protein>
<gene>
    <name evidence="5" type="ORF">N4264_18200</name>
</gene>
<dbReference type="Gene3D" id="3.20.20.450">
    <property type="entry name" value="EAL domain"/>
    <property type="match status" value="1"/>
</dbReference>
<keyword evidence="6" id="KW-1185">Reference proteome</keyword>
<dbReference type="Gene3D" id="3.30.70.270">
    <property type="match status" value="1"/>
</dbReference>
<dbReference type="InterPro" id="IPR001789">
    <property type="entry name" value="Sig_transdc_resp-reg_receiver"/>
</dbReference>
<dbReference type="Pfam" id="PF00072">
    <property type="entry name" value="Response_reg"/>
    <property type="match status" value="1"/>
</dbReference>
<organism evidence="5 6">
    <name type="scientific">Tahibacter amnicola</name>
    <dbReference type="NCBI Taxonomy" id="2976241"/>
    <lineage>
        <taxon>Bacteria</taxon>
        <taxon>Pseudomonadati</taxon>
        <taxon>Pseudomonadota</taxon>
        <taxon>Gammaproteobacteria</taxon>
        <taxon>Lysobacterales</taxon>
        <taxon>Rhodanobacteraceae</taxon>
        <taxon>Tahibacter</taxon>
    </lineage>
</organism>
<dbReference type="PROSITE" id="PS50883">
    <property type="entry name" value="EAL"/>
    <property type="match status" value="1"/>
</dbReference>
<evidence type="ECO:0000256" key="2">
    <source>
        <dbReference type="PROSITE-ProRule" id="PRU00169"/>
    </source>
</evidence>
<evidence type="ECO:0000256" key="1">
    <source>
        <dbReference type="ARBA" id="ARBA00022553"/>
    </source>
</evidence>
<dbReference type="Gene3D" id="3.40.50.2300">
    <property type="match status" value="2"/>
</dbReference>
<accession>A0ABY6BE94</accession>
<dbReference type="InterPro" id="IPR043128">
    <property type="entry name" value="Rev_trsase/Diguanyl_cyclase"/>
</dbReference>
<dbReference type="InterPro" id="IPR011006">
    <property type="entry name" value="CheY-like_superfamily"/>
</dbReference>
<dbReference type="SMART" id="SM00052">
    <property type="entry name" value="EAL"/>
    <property type="match status" value="1"/>
</dbReference>
<feature type="domain" description="Response regulatory" evidence="3">
    <location>
        <begin position="238"/>
        <end position="354"/>
    </location>
</feature>